<dbReference type="Proteomes" id="UP000199060">
    <property type="component" value="Unassembled WGS sequence"/>
</dbReference>
<dbReference type="GO" id="GO:0004348">
    <property type="term" value="F:glucosylceramidase activity"/>
    <property type="evidence" value="ECO:0007669"/>
    <property type="project" value="InterPro"/>
</dbReference>
<dbReference type="EMBL" id="FNAC01000024">
    <property type="protein sequence ID" value="SDD32880.1"/>
    <property type="molecule type" value="Genomic_DNA"/>
</dbReference>
<name>A0A1G6TUW1_9BACT</name>
<feature type="chain" id="PRO_5011460626" evidence="5">
    <location>
        <begin position="23"/>
        <end position="461"/>
    </location>
</feature>
<dbReference type="PANTHER" id="PTHR11069:SF23">
    <property type="entry name" value="LYSOSOMAL ACID GLUCOSYLCERAMIDASE"/>
    <property type="match status" value="1"/>
</dbReference>
<organism evidence="8 9">
    <name type="scientific">Algoriphagus faecimaris</name>
    <dbReference type="NCBI Taxonomy" id="686796"/>
    <lineage>
        <taxon>Bacteria</taxon>
        <taxon>Pseudomonadati</taxon>
        <taxon>Bacteroidota</taxon>
        <taxon>Cytophagia</taxon>
        <taxon>Cytophagales</taxon>
        <taxon>Cyclobacteriaceae</taxon>
        <taxon>Algoriphagus</taxon>
    </lineage>
</organism>
<dbReference type="Pfam" id="PF17189">
    <property type="entry name" value="Glyco_hydro_30C"/>
    <property type="match status" value="1"/>
</dbReference>
<comment type="similarity">
    <text evidence="1 4">Belongs to the glycosyl hydrolase 30 family.</text>
</comment>
<dbReference type="GO" id="GO:0006680">
    <property type="term" value="P:glucosylceramide catabolic process"/>
    <property type="evidence" value="ECO:0007669"/>
    <property type="project" value="TreeGrafter"/>
</dbReference>
<dbReference type="AlphaFoldDB" id="A0A1G6TUW1"/>
<dbReference type="InterPro" id="IPR013780">
    <property type="entry name" value="Glyco_hydro_b"/>
</dbReference>
<dbReference type="RefSeq" id="WP_087939958.1">
    <property type="nucleotide sequence ID" value="NZ_FNAC01000024.1"/>
</dbReference>
<evidence type="ECO:0000256" key="5">
    <source>
        <dbReference type="SAM" id="SignalP"/>
    </source>
</evidence>
<evidence type="ECO:0000256" key="4">
    <source>
        <dbReference type="RuleBase" id="RU361188"/>
    </source>
</evidence>
<keyword evidence="2 5" id="KW-0732">Signal</keyword>
<gene>
    <name evidence="8" type="ORF">SAMN04488104_102445</name>
</gene>
<dbReference type="PROSITE" id="PS51257">
    <property type="entry name" value="PROKAR_LIPOPROTEIN"/>
    <property type="match status" value="1"/>
</dbReference>
<dbReference type="InterPro" id="IPR001139">
    <property type="entry name" value="Glyco_hydro_30"/>
</dbReference>
<evidence type="ECO:0000313" key="8">
    <source>
        <dbReference type="EMBL" id="SDD32880.1"/>
    </source>
</evidence>
<keyword evidence="4" id="KW-0326">Glycosidase</keyword>
<sequence>MKKSLLLLLASGFLMSCQSPQSQIDFWLTDPKSGILFEKNPELPGAQNDIKSIIIDSETSFQSMDGFGFTLSQGSARHLLQMSDSARSILLDELFGSGEKSIRINYLRLSVAASDLNEFPFSYNDLQDSLAVDTELLNFSLSYDTLDVIPVLKMILDINPEIKLMASPWSPPTWMKDNKDTRGGSLLEEFEPVYAQYLVKYIHAMQEQGIQIDALTIQNEPLHPGNNPSLLMLPEQQARFIGKHLGPAFQEADIDTKTVVYDHNADRPDYPIAVMSDSLANPFIDGSAFHLYGGEIEALSEVHQAFPDKNIYFTEQWVGAPGNLEGDIPWHVKNLLIGAPRNWAKTVLEWNLSSNPELTPHTDRGGCDRCLGAVTIDGDQVTRNPAYYVIAHASKFVDDGSLRIDSESIEGLPNVAFLTPKGKKVLIVLNDSSEPTQFQIQENENQFKSSLNPGATGTWIW</sequence>
<evidence type="ECO:0000256" key="3">
    <source>
        <dbReference type="ARBA" id="ARBA00022801"/>
    </source>
</evidence>
<keyword evidence="3 4" id="KW-0378">Hydrolase</keyword>
<evidence type="ECO:0000259" key="7">
    <source>
        <dbReference type="Pfam" id="PF17189"/>
    </source>
</evidence>
<dbReference type="STRING" id="686796.SAMN04488104_102445"/>
<dbReference type="PANTHER" id="PTHR11069">
    <property type="entry name" value="GLUCOSYLCERAMIDASE"/>
    <property type="match status" value="1"/>
</dbReference>
<dbReference type="Gene3D" id="2.60.40.1180">
    <property type="entry name" value="Golgi alpha-mannosidase II"/>
    <property type="match status" value="1"/>
</dbReference>
<evidence type="ECO:0000259" key="6">
    <source>
        <dbReference type="Pfam" id="PF02055"/>
    </source>
</evidence>
<feature type="signal peptide" evidence="5">
    <location>
        <begin position="1"/>
        <end position="22"/>
    </location>
</feature>
<feature type="domain" description="Glycosyl hydrolase family 30 TIM-barrel" evidence="6">
    <location>
        <begin position="65"/>
        <end position="397"/>
    </location>
</feature>
<accession>A0A1G6TUW1</accession>
<dbReference type="SUPFAM" id="SSF51445">
    <property type="entry name" value="(Trans)glycosidases"/>
    <property type="match status" value="1"/>
</dbReference>
<evidence type="ECO:0000256" key="1">
    <source>
        <dbReference type="ARBA" id="ARBA00005382"/>
    </source>
</evidence>
<dbReference type="GO" id="GO:0016020">
    <property type="term" value="C:membrane"/>
    <property type="evidence" value="ECO:0007669"/>
    <property type="project" value="GOC"/>
</dbReference>
<feature type="domain" description="Glycosyl hydrolase family 30 beta sandwich" evidence="7">
    <location>
        <begin position="400"/>
        <end position="458"/>
    </location>
</feature>
<protein>
    <submittedName>
        <fullName evidence="8">Glucosylceramidase</fullName>
    </submittedName>
</protein>
<dbReference type="InterPro" id="IPR033452">
    <property type="entry name" value="GH30_C"/>
</dbReference>
<keyword evidence="9" id="KW-1185">Reference proteome</keyword>
<dbReference type="Gene3D" id="3.20.20.80">
    <property type="entry name" value="Glycosidases"/>
    <property type="match status" value="1"/>
</dbReference>
<dbReference type="InterPro" id="IPR017853">
    <property type="entry name" value="GH"/>
</dbReference>
<dbReference type="InterPro" id="IPR033453">
    <property type="entry name" value="Glyco_hydro_30_TIM-barrel"/>
</dbReference>
<evidence type="ECO:0000313" key="9">
    <source>
        <dbReference type="Proteomes" id="UP000199060"/>
    </source>
</evidence>
<evidence type="ECO:0000256" key="2">
    <source>
        <dbReference type="ARBA" id="ARBA00022729"/>
    </source>
</evidence>
<proteinExistence type="inferred from homology"/>
<dbReference type="OrthoDB" id="9806701at2"/>
<reference evidence="9" key="1">
    <citation type="submission" date="2016-10" db="EMBL/GenBank/DDBJ databases">
        <authorList>
            <person name="Varghese N."/>
            <person name="Submissions S."/>
        </authorList>
    </citation>
    <scope>NUCLEOTIDE SEQUENCE [LARGE SCALE GENOMIC DNA]</scope>
    <source>
        <strain evidence="9">DSM 23095</strain>
    </source>
</reference>
<dbReference type="Pfam" id="PF02055">
    <property type="entry name" value="Glyco_hydro_30"/>
    <property type="match status" value="1"/>
</dbReference>